<accession>A0A1V2K2A3</accession>
<protein>
    <recommendedName>
        <fullName evidence="3">DUF1203 domain-containing protein</fullName>
    </recommendedName>
</protein>
<name>A0A1V2K2A3_PSECE</name>
<organism evidence="1 2">
    <name type="scientific">Pseudomonas cedrina subsp. cedrina</name>
    <dbReference type="NCBI Taxonomy" id="76762"/>
    <lineage>
        <taxon>Bacteria</taxon>
        <taxon>Pseudomonadati</taxon>
        <taxon>Pseudomonadota</taxon>
        <taxon>Gammaproteobacteria</taxon>
        <taxon>Pseudomonadales</taxon>
        <taxon>Pseudomonadaceae</taxon>
        <taxon>Pseudomonas</taxon>
    </lineage>
</organism>
<dbReference type="EMBL" id="MNPW01000011">
    <property type="protein sequence ID" value="ONH51505.1"/>
    <property type="molecule type" value="Genomic_DNA"/>
</dbReference>
<gene>
    <name evidence="1" type="ORF">BLL36_21490</name>
</gene>
<proteinExistence type="predicted"/>
<reference evidence="1 2" key="1">
    <citation type="submission" date="2016-10" db="EMBL/GenBank/DDBJ databases">
        <title>Pseudomonas lactis sp. nov. and Pseudomonas paralactis sp. nov., isolated from bovine raw milk.</title>
        <authorList>
            <person name="Von Neubeck M."/>
            <person name="Huptas C."/>
            <person name="Glueck C."/>
            <person name="Krewinkel M."/>
            <person name="Stoeckel M."/>
            <person name="Stressler T."/>
            <person name="Fischer L."/>
            <person name="Hinrichs J."/>
            <person name="Scherer S."/>
            <person name="Wenning M."/>
        </authorList>
    </citation>
    <scope>NUCLEOTIDE SEQUENCE [LARGE SCALE GENOMIC DNA]</scope>
    <source>
        <strain evidence="1 2">DSM 17516</strain>
    </source>
</reference>
<evidence type="ECO:0008006" key="3">
    <source>
        <dbReference type="Google" id="ProtNLM"/>
    </source>
</evidence>
<dbReference type="OrthoDB" id="5953307at2"/>
<dbReference type="PIRSF" id="PIRSF034110">
    <property type="entry name" value="DUF1203"/>
    <property type="match status" value="1"/>
</dbReference>
<dbReference type="Proteomes" id="UP000189295">
    <property type="component" value="Unassembled WGS sequence"/>
</dbReference>
<sequence>MNFRITGLASDPFRRFFGLPDDELAALGIKRYRVESYPGFPDRIEMKDADVGQSVLLLNHVSQPARSPYRASHGIFIREGATQTYDAINQVPDVMRIRLLSLRAFSEDGMMLDGDVVEGHSVEPVIERMLANPEVSYLHVHNAKRGCYSGRVDRA</sequence>
<dbReference type="RefSeq" id="WP_076953489.1">
    <property type="nucleotide sequence ID" value="NZ_MNPW01000011.1"/>
</dbReference>
<evidence type="ECO:0000313" key="1">
    <source>
        <dbReference type="EMBL" id="ONH51505.1"/>
    </source>
</evidence>
<comment type="caution">
    <text evidence="1">The sequence shown here is derived from an EMBL/GenBank/DDBJ whole genome shotgun (WGS) entry which is preliminary data.</text>
</comment>
<dbReference type="InterPro" id="IPR009593">
    <property type="entry name" value="DUF1203"/>
</dbReference>
<dbReference type="Pfam" id="PF06718">
    <property type="entry name" value="DUF1203"/>
    <property type="match status" value="1"/>
</dbReference>
<evidence type="ECO:0000313" key="2">
    <source>
        <dbReference type="Proteomes" id="UP000189295"/>
    </source>
</evidence>
<dbReference type="AlphaFoldDB" id="A0A1V2K2A3"/>